<feature type="compositionally biased region" description="Basic and acidic residues" evidence="11">
    <location>
        <begin position="575"/>
        <end position="601"/>
    </location>
</feature>
<reference evidence="12" key="2">
    <citation type="submission" date="2020-05" db="UniProtKB">
        <authorList>
            <consortium name="EnsemblMetazoa"/>
        </authorList>
    </citation>
    <scope>IDENTIFICATION</scope>
    <source>
        <strain evidence="12">A-37</strain>
    </source>
</reference>
<dbReference type="STRING" id="139723.A0A182MPY2"/>
<keyword evidence="10" id="KW-0378">Hydrolase</keyword>
<dbReference type="GO" id="GO:0000049">
    <property type="term" value="F:tRNA binding"/>
    <property type="evidence" value="ECO:0007669"/>
    <property type="project" value="UniProtKB-KW"/>
</dbReference>
<dbReference type="GO" id="GO:0106026">
    <property type="term" value="F:Gly-tRNA(Ala) deacylase activity"/>
    <property type="evidence" value="ECO:0007669"/>
    <property type="project" value="RHEA"/>
</dbReference>
<evidence type="ECO:0000256" key="6">
    <source>
        <dbReference type="ARBA" id="ARBA00022553"/>
    </source>
</evidence>
<dbReference type="SUPFAM" id="SSF69500">
    <property type="entry name" value="DTD-like"/>
    <property type="match status" value="1"/>
</dbReference>
<protein>
    <recommendedName>
        <fullName evidence="4 10">D-aminoacyl-tRNA deacylase</fullName>
        <ecNumber evidence="4 10">3.1.1.96</ecNumber>
    </recommendedName>
</protein>
<feature type="compositionally biased region" description="Polar residues" evidence="11">
    <location>
        <begin position="402"/>
        <end position="416"/>
    </location>
</feature>
<dbReference type="FunFam" id="3.50.80.10:FF:000001">
    <property type="entry name" value="D-aminoacyl-tRNA deacylase"/>
    <property type="match status" value="1"/>
</dbReference>
<reference evidence="13" key="1">
    <citation type="submission" date="2013-09" db="EMBL/GenBank/DDBJ databases">
        <title>The Genome Sequence of Anopheles culicifacies species A.</title>
        <authorList>
            <consortium name="The Broad Institute Genomics Platform"/>
            <person name="Neafsey D.E."/>
            <person name="Besansky N."/>
            <person name="Howell P."/>
            <person name="Walton C."/>
            <person name="Young S.K."/>
            <person name="Zeng Q."/>
            <person name="Gargeya S."/>
            <person name="Fitzgerald M."/>
            <person name="Haas B."/>
            <person name="Abouelleil A."/>
            <person name="Allen A.W."/>
            <person name="Alvarado L."/>
            <person name="Arachchi H.M."/>
            <person name="Berlin A.M."/>
            <person name="Chapman S.B."/>
            <person name="Gainer-Dewar J."/>
            <person name="Goldberg J."/>
            <person name="Griggs A."/>
            <person name="Gujja S."/>
            <person name="Hansen M."/>
            <person name="Howarth C."/>
            <person name="Imamovic A."/>
            <person name="Ireland A."/>
            <person name="Larimer J."/>
            <person name="McCowan C."/>
            <person name="Murphy C."/>
            <person name="Pearson M."/>
            <person name="Poon T.W."/>
            <person name="Priest M."/>
            <person name="Roberts A."/>
            <person name="Saif S."/>
            <person name="Shea T."/>
            <person name="Sisk P."/>
            <person name="Sykes S."/>
            <person name="Wortman J."/>
            <person name="Nusbaum C."/>
            <person name="Birren B."/>
        </authorList>
    </citation>
    <scope>NUCLEOTIDE SEQUENCE [LARGE SCALE GENOMIC DNA]</scope>
    <source>
        <strain evidence="13">A-37</strain>
    </source>
</reference>
<dbReference type="InterPro" id="IPR033335">
    <property type="entry name" value="JUPITER"/>
</dbReference>
<dbReference type="EnsemblMetazoa" id="ACUA023493-RA">
    <property type="protein sequence ID" value="ACUA023493-PA"/>
    <property type="gene ID" value="ACUA023493"/>
</dbReference>
<evidence type="ECO:0000256" key="7">
    <source>
        <dbReference type="ARBA" id="ARBA00023242"/>
    </source>
</evidence>
<dbReference type="EC" id="3.1.1.96" evidence="4 10"/>
<keyword evidence="13" id="KW-1185">Reference proteome</keyword>
<evidence type="ECO:0000256" key="1">
    <source>
        <dbReference type="ARBA" id="ARBA00004123"/>
    </source>
</evidence>
<dbReference type="EMBL" id="AXCM01007562">
    <property type="status" value="NOT_ANNOTATED_CDS"/>
    <property type="molecule type" value="Genomic_DNA"/>
</dbReference>
<dbReference type="GO" id="GO:0005634">
    <property type="term" value="C:nucleus"/>
    <property type="evidence" value="ECO:0007669"/>
    <property type="project" value="UniProtKB-SubCell"/>
</dbReference>
<feature type="region of interest" description="Disordered" evidence="11">
    <location>
        <begin position="569"/>
        <end position="614"/>
    </location>
</feature>
<evidence type="ECO:0000256" key="8">
    <source>
        <dbReference type="ARBA" id="ARBA00047676"/>
    </source>
</evidence>
<name>A0A182MPY2_9DIPT</name>
<feature type="region of interest" description="Disordered" evidence="11">
    <location>
        <begin position="121"/>
        <end position="283"/>
    </location>
</feature>
<feature type="compositionally biased region" description="Polar residues" evidence="11">
    <location>
        <begin position="137"/>
        <end position="153"/>
    </location>
</feature>
<dbReference type="InterPro" id="IPR003732">
    <property type="entry name" value="Daa-tRNA_deacyls_DTD"/>
</dbReference>
<evidence type="ECO:0000313" key="12">
    <source>
        <dbReference type="EnsemblMetazoa" id="ACUA023493-PA"/>
    </source>
</evidence>
<evidence type="ECO:0000256" key="9">
    <source>
        <dbReference type="ARBA" id="ARBA00048018"/>
    </source>
</evidence>
<dbReference type="InterPro" id="IPR023509">
    <property type="entry name" value="DTD-like_sf"/>
</dbReference>
<feature type="region of interest" description="Disordered" evidence="11">
    <location>
        <begin position="341"/>
        <end position="430"/>
    </location>
</feature>
<feature type="compositionally biased region" description="Basic and acidic residues" evidence="11">
    <location>
        <begin position="159"/>
        <end position="169"/>
    </location>
</feature>
<dbReference type="GO" id="GO:0051500">
    <property type="term" value="F:D-tyrosyl-tRNA(Tyr) deacylase activity"/>
    <property type="evidence" value="ECO:0007669"/>
    <property type="project" value="TreeGrafter"/>
</dbReference>
<dbReference type="Pfam" id="PF17054">
    <property type="entry name" value="JUPITER"/>
    <property type="match status" value="2"/>
</dbReference>
<comment type="catalytic activity">
    <reaction evidence="8">
        <text>glycyl-tRNA(Ala) + H2O = tRNA(Ala) + glycine + H(+)</text>
        <dbReference type="Rhea" id="RHEA:53744"/>
        <dbReference type="Rhea" id="RHEA-COMP:9657"/>
        <dbReference type="Rhea" id="RHEA-COMP:13640"/>
        <dbReference type="ChEBI" id="CHEBI:15377"/>
        <dbReference type="ChEBI" id="CHEBI:15378"/>
        <dbReference type="ChEBI" id="CHEBI:57305"/>
        <dbReference type="ChEBI" id="CHEBI:78442"/>
        <dbReference type="ChEBI" id="CHEBI:78522"/>
        <dbReference type="EC" id="3.1.1.96"/>
    </reaction>
</comment>
<dbReference type="GO" id="GO:0005737">
    <property type="term" value="C:cytoplasm"/>
    <property type="evidence" value="ECO:0007669"/>
    <property type="project" value="UniProtKB-SubCell"/>
</dbReference>
<evidence type="ECO:0000256" key="2">
    <source>
        <dbReference type="ARBA" id="ARBA00004496"/>
    </source>
</evidence>
<evidence type="ECO:0000256" key="10">
    <source>
        <dbReference type="RuleBase" id="RU003470"/>
    </source>
</evidence>
<keyword evidence="7" id="KW-0539">Nucleus</keyword>
<keyword evidence="5 10" id="KW-0963">Cytoplasm</keyword>
<evidence type="ECO:0000256" key="11">
    <source>
        <dbReference type="SAM" id="MobiDB-lite"/>
    </source>
</evidence>
<evidence type="ECO:0000256" key="3">
    <source>
        <dbReference type="ARBA" id="ARBA00009673"/>
    </source>
</evidence>
<feature type="compositionally biased region" description="Low complexity" evidence="11">
    <location>
        <begin position="225"/>
        <end position="276"/>
    </location>
</feature>
<keyword evidence="6" id="KW-0597">Phosphoprotein</keyword>
<keyword evidence="10" id="KW-0820">tRNA-binding</keyword>
<evidence type="ECO:0000313" key="13">
    <source>
        <dbReference type="Proteomes" id="UP000075883"/>
    </source>
</evidence>
<dbReference type="Gene3D" id="3.50.80.10">
    <property type="entry name" value="D-tyrosyl-tRNA(Tyr) deacylase"/>
    <property type="match status" value="1"/>
</dbReference>
<dbReference type="Proteomes" id="UP000075883">
    <property type="component" value="Unassembled WGS sequence"/>
</dbReference>
<organism evidence="12 13">
    <name type="scientific">Anopheles culicifacies</name>
    <dbReference type="NCBI Taxonomy" id="139723"/>
    <lineage>
        <taxon>Eukaryota</taxon>
        <taxon>Metazoa</taxon>
        <taxon>Ecdysozoa</taxon>
        <taxon>Arthropoda</taxon>
        <taxon>Hexapoda</taxon>
        <taxon>Insecta</taxon>
        <taxon>Pterygota</taxon>
        <taxon>Neoptera</taxon>
        <taxon>Endopterygota</taxon>
        <taxon>Diptera</taxon>
        <taxon>Nematocera</taxon>
        <taxon>Culicoidea</taxon>
        <taxon>Culicidae</taxon>
        <taxon>Anophelinae</taxon>
        <taxon>Anopheles</taxon>
        <taxon>culicifacies species complex</taxon>
    </lineage>
</organism>
<dbReference type="PANTHER" id="PTHR10472">
    <property type="entry name" value="D-TYROSYL-TRNA TYR DEACYLASE"/>
    <property type="match status" value="1"/>
</dbReference>
<keyword evidence="10" id="KW-0694">RNA-binding</keyword>
<dbReference type="NCBIfam" id="TIGR00256">
    <property type="entry name" value="D-aminoacyl-tRNA deacylase"/>
    <property type="match status" value="1"/>
</dbReference>
<proteinExistence type="inferred from homology"/>
<comment type="catalytic activity">
    <reaction evidence="9">
        <text>a D-aminoacyl-tRNA + H2O = a tRNA + a D-alpha-amino acid + H(+)</text>
        <dbReference type="Rhea" id="RHEA:13953"/>
        <dbReference type="Rhea" id="RHEA-COMP:10123"/>
        <dbReference type="Rhea" id="RHEA-COMP:10124"/>
        <dbReference type="ChEBI" id="CHEBI:15377"/>
        <dbReference type="ChEBI" id="CHEBI:15378"/>
        <dbReference type="ChEBI" id="CHEBI:59871"/>
        <dbReference type="ChEBI" id="CHEBI:78442"/>
        <dbReference type="ChEBI" id="CHEBI:79333"/>
        <dbReference type="EC" id="3.1.1.96"/>
    </reaction>
</comment>
<sequence>MVKLVASMLAHELRLGDPENLSHCSFVPLKLNLSKKKTPATNVSRARLDVFLHTLINKPKTDPNGLFKVVGSILRRLINPDTDADITGALLVNLGLKSGRNRDKWPTKVCPQQIRQQIVLKPPGGGSSDLFGADQLGPNTPRTMSKNRMQSNIFAAPADAHKNGSETPRRTGQGQDSHNRLFGEVNRPFTPAKNHMKSNLPIGGDHTDGGKPHQNGKSNGVAHQNGNGTANGHHTNGHSNGNGHISSASSDNGSSHTYSSTRSHTQQQQQQHSMQSMAGPGGIWAPFDSAAAMMPPLSPRRQLQFYPSGETLNPTYASNINLCISDDIIISVTEHDDTVVEPHGLNSNNGKASPRSPRSPRFAQRNPVTGNGVEDYADKPRKLSSRRGAAGDGNPVTGEGYSKSNGAAEINTTVPSLNGGGHVINKNRIPPGGFSSVGDEVVSSIGRGLCVLVGISSDDNANDVEWIARKLLNLRLFDEPATGKRWTESVIDQRLEILCVSQFTLYHRLKGNRPDFSRAMQGPEAQQLYGTLLKKLRDQYASERVQDGRFGAMMQVHIQNDGPVTLEIESPAQTDQERQKLQRSLEHKAKSAGKTAEKPMEGTEGAVEKVTGAE</sequence>
<comment type="similarity">
    <text evidence="3 10">Belongs to the DTD family.</text>
</comment>
<dbReference type="PANTHER" id="PTHR10472:SF5">
    <property type="entry name" value="D-AMINOACYL-TRNA DEACYLASE 1"/>
    <property type="match status" value="1"/>
</dbReference>
<evidence type="ECO:0000256" key="4">
    <source>
        <dbReference type="ARBA" id="ARBA00013056"/>
    </source>
</evidence>
<dbReference type="VEuPathDB" id="VectorBase:ACUA023493"/>
<feature type="compositionally biased region" description="Polar residues" evidence="11">
    <location>
        <begin position="215"/>
        <end position="224"/>
    </location>
</feature>
<evidence type="ECO:0000256" key="5">
    <source>
        <dbReference type="ARBA" id="ARBA00022490"/>
    </source>
</evidence>
<dbReference type="Pfam" id="PF02580">
    <property type="entry name" value="Tyr_Deacylase"/>
    <property type="match status" value="1"/>
</dbReference>
<accession>A0A182MPY2</accession>
<dbReference type="AlphaFoldDB" id="A0A182MPY2"/>
<comment type="subcellular location">
    <subcellularLocation>
        <location evidence="2 10">Cytoplasm</location>
    </subcellularLocation>
    <subcellularLocation>
        <location evidence="1">Nucleus</location>
    </subcellularLocation>
</comment>